<sequence length="301" mass="33099">MRKADWASQPATNDGRGDATDLALEPADKTSPVRPNEQATHKRESRAKDPAPEYAWKYRTSTKTPQDSPQGAWDGKGLISRKPCWEFRQTANARQCVAAGNARVPSSLRHSALHLLACVCVRRASSHKLKEQQQRGGVDITGSGTNPAPCFAVRRKDGARWRKVQCKEAKSQAKYALAVLHARTIQSDGHMSWERDGQRMANQDEHVFAKSAFADGAPRVGDEPRGHYPWRARGRKKALPIACLEGAFGMGPNLGCGSLSVEVPLWELPYLAGNATVSGDDKVTFCFEQRQLEEELGGIVQ</sequence>
<accession>A0A6A7BIG8</accession>
<organism evidence="2 3">
    <name type="scientific">Plenodomus tracheiphilus IPT5</name>
    <dbReference type="NCBI Taxonomy" id="1408161"/>
    <lineage>
        <taxon>Eukaryota</taxon>
        <taxon>Fungi</taxon>
        <taxon>Dikarya</taxon>
        <taxon>Ascomycota</taxon>
        <taxon>Pezizomycotina</taxon>
        <taxon>Dothideomycetes</taxon>
        <taxon>Pleosporomycetidae</taxon>
        <taxon>Pleosporales</taxon>
        <taxon>Pleosporineae</taxon>
        <taxon>Leptosphaeriaceae</taxon>
        <taxon>Plenodomus</taxon>
    </lineage>
</organism>
<feature type="compositionally biased region" description="Basic and acidic residues" evidence="1">
    <location>
        <begin position="39"/>
        <end position="51"/>
    </location>
</feature>
<name>A0A6A7BIG8_9PLEO</name>
<dbReference type="Proteomes" id="UP000799423">
    <property type="component" value="Unassembled WGS sequence"/>
</dbReference>
<feature type="region of interest" description="Disordered" evidence="1">
    <location>
        <begin position="1"/>
        <end position="54"/>
    </location>
</feature>
<reference evidence="2" key="1">
    <citation type="submission" date="2020-01" db="EMBL/GenBank/DDBJ databases">
        <authorList>
            <consortium name="DOE Joint Genome Institute"/>
            <person name="Haridas S."/>
            <person name="Albert R."/>
            <person name="Binder M."/>
            <person name="Bloem J."/>
            <person name="Labutti K."/>
            <person name="Salamov A."/>
            <person name="Andreopoulos B."/>
            <person name="Baker S.E."/>
            <person name="Barry K."/>
            <person name="Bills G."/>
            <person name="Bluhm B.H."/>
            <person name="Cannon C."/>
            <person name="Castanera R."/>
            <person name="Culley D.E."/>
            <person name="Daum C."/>
            <person name="Ezra D."/>
            <person name="Gonzalez J.B."/>
            <person name="Henrissat B."/>
            <person name="Kuo A."/>
            <person name="Liang C."/>
            <person name="Lipzen A."/>
            <person name="Lutzoni F."/>
            <person name="Magnuson J."/>
            <person name="Mondo S."/>
            <person name="Nolan M."/>
            <person name="Ohm R."/>
            <person name="Pangilinan J."/>
            <person name="Park H.-J."/>
            <person name="Ramirez L."/>
            <person name="Alfaro M."/>
            <person name="Sun H."/>
            <person name="Tritt A."/>
            <person name="Yoshinaga Y."/>
            <person name="Zwiers L.-H."/>
            <person name="Turgeon B.G."/>
            <person name="Goodwin S.B."/>
            <person name="Spatafora J.W."/>
            <person name="Crous P.W."/>
            <person name="Grigoriev I.V."/>
        </authorList>
    </citation>
    <scope>NUCLEOTIDE SEQUENCE</scope>
    <source>
        <strain evidence="2">IPT5</strain>
    </source>
</reference>
<evidence type="ECO:0000313" key="2">
    <source>
        <dbReference type="EMBL" id="KAF2855042.1"/>
    </source>
</evidence>
<dbReference type="AlphaFoldDB" id="A0A6A7BIG8"/>
<dbReference type="EMBL" id="MU006291">
    <property type="protein sequence ID" value="KAF2855042.1"/>
    <property type="molecule type" value="Genomic_DNA"/>
</dbReference>
<proteinExistence type="predicted"/>
<gene>
    <name evidence="2" type="ORF">T440DRAFT_514092</name>
</gene>
<evidence type="ECO:0000313" key="3">
    <source>
        <dbReference type="Proteomes" id="UP000799423"/>
    </source>
</evidence>
<protein>
    <submittedName>
        <fullName evidence="2">Uncharacterized protein</fullName>
    </submittedName>
</protein>
<evidence type="ECO:0000256" key="1">
    <source>
        <dbReference type="SAM" id="MobiDB-lite"/>
    </source>
</evidence>
<keyword evidence="3" id="KW-1185">Reference proteome</keyword>